<proteinExistence type="predicted"/>
<dbReference type="PROSITE" id="PS01081">
    <property type="entry name" value="HTH_TETR_1"/>
    <property type="match status" value="1"/>
</dbReference>
<sequence>MPLNKYAPQASTHRRTNSAILFATKNLIATVGLAKMSMIEIADTSEVSRATLYNHFRDKESVVAALCESECERLISIAQSAANASEALEILSIEISTDPALAHMRIHDPALLTRALGLREHPLWGRLANELVLITGSQLLAHVSLLWLIGQVLHPIAEHNSKLQAELLISRAHI</sequence>
<dbReference type="PRINTS" id="PR00455">
    <property type="entry name" value="HTHTETR"/>
</dbReference>
<dbReference type="InterPro" id="IPR001647">
    <property type="entry name" value="HTH_TetR"/>
</dbReference>
<dbReference type="SUPFAM" id="SSF46689">
    <property type="entry name" value="Homeodomain-like"/>
    <property type="match status" value="1"/>
</dbReference>
<evidence type="ECO:0000313" key="3">
    <source>
        <dbReference type="EMBL" id="CAB5103630.1"/>
    </source>
</evidence>
<keyword evidence="1" id="KW-0238">DNA-binding</keyword>
<dbReference type="InterPro" id="IPR023772">
    <property type="entry name" value="DNA-bd_HTH_TetR-type_CS"/>
</dbReference>
<dbReference type="PANTHER" id="PTHR43479:SF11">
    <property type="entry name" value="ACREF_ENVCD OPERON REPRESSOR-RELATED"/>
    <property type="match status" value="1"/>
</dbReference>
<dbReference type="PROSITE" id="PS50977">
    <property type="entry name" value="HTH_TETR_2"/>
    <property type="match status" value="1"/>
</dbReference>
<dbReference type="PANTHER" id="PTHR43479">
    <property type="entry name" value="ACREF/ENVCD OPERON REPRESSOR-RELATED"/>
    <property type="match status" value="1"/>
</dbReference>
<dbReference type="EMBL" id="CAFBRV010000003">
    <property type="protein sequence ID" value="CAB5103630.1"/>
    <property type="molecule type" value="Genomic_DNA"/>
</dbReference>
<dbReference type="Gene3D" id="1.10.357.10">
    <property type="entry name" value="Tetracycline Repressor, domain 2"/>
    <property type="match status" value="1"/>
</dbReference>
<evidence type="ECO:0000259" key="2">
    <source>
        <dbReference type="PROSITE" id="PS50977"/>
    </source>
</evidence>
<protein>
    <submittedName>
        <fullName evidence="3">Unannotated protein</fullName>
    </submittedName>
</protein>
<evidence type="ECO:0000256" key="1">
    <source>
        <dbReference type="ARBA" id="ARBA00023125"/>
    </source>
</evidence>
<feature type="domain" description="HTH tetR-type" evidence="2">
    <location>
        <begin position="14"/>
        <end position="74"/>
    </location>
</feature>
<dbReference type="AlphaFoldDB" id="A0A6J7VPZ7"/>
<organism evidence="3">
    <name type="scientific">freshwater metagenome</name>
    <dbReference type="NCBI Taxonomy" id="449393"/>
    <lineage>
        <taxon>unclassified sequences</taxon>
        <taxon>metagenomes</taxon>
        <taxon>ecological metagenomes</taxon>
    </lineage>
</organism>
<dbReference type="InterPro" id="IPR050624">
    <property type="entry name" value="HTH-type_Tx_Regulator"/>
</dbReference>
<dbReference type="InterPro" id="IPR009057">
    <property type="entry name" value="Homeodomain-like_sf"/>
</dbReference>
<accession>A0A6J7VPZ7</accession>
<dbReference type="GO" id="GO:0003677">
    <property type="term" value="F:DNA binding"/>
    <property type="evidence" value="ECO:0007669"/>
    <property type="project" value="UniProtKB-KW"/>
</dbReference>
<reference evidence="3" key="1">
    <citation type="submission" date="2020-05" db="EMBL/GenBank/DDBJ databases">
        <authorList>
            <person name="Chiriac C."/>
            <person name="Salcher M."/>
            <person name="Ghai R."/>
            <person name="Kavagutti S V."/>
        </authorList>
    </citation>
    <scope>NUCLEOTIDE SEQUENCE</scope>
</reference>
<dbReference type="Pfam" id="PF00440">
    <property type="entry name" value="TetR_N"/>
    <property type="match status" value="1"/>
</dbReference>
<gene>
    <name evidence="3" type="ORF">UFOPK4410_00098</name>
</gene>
<name>A0A6J7VPZ7_9ZZZZ</name>